<feature type="region of interest" description="Disordered" evidence="1">
    <location>
        <begin position="333"/>
        <end position="354"/>
    </location>
</feature>
<accession>A0A542DYS5</accession>
<dbReference type="EMBL" id="VFMN01000001">
    <property type="protein sequence ID" value="TQJ08252.1"/>
    <property type="molecule type" value="Genomic_DNA"/>
</dbReference>
<protein>
    <submittedName>
        <fullName evidence="3">Uncharacterized protein DUF222</fullName>
    </submittedName>
</protein>
<dbReference type="Proteomes" id="UP000317893">
    <property type="component" value="Unassembled WGS sequence"/>
</dbReference>
<feature type="compositionally biased region" description="Polar residues" evidence="1">
    <location>
        <begin position="384"/>
        <end position="398"/>
    </location>
</feature>
<proteinExistence type="predicted"/>
<feature type="domain" description="HNH nuclease" evidence="2">
    <location>
        <begin position="491"/>
        <end position="543"/>
    </location>
</feature>
<gene>
    <name evidence="3" type="ORF">FB458_1336</name>
</gene>
<name>A0A542DYS5_9MICO</name>
<reference evidence="3 4" key="1">
    <citation type="submission" date="2019-06" db="EMBL/GenBank/DDBJ databases">
        <title>Sequencing the genomes of 1000 actinobacteria strains.</title>
        <authorList>
            <person name="Klenk H.-P."/>
        </authorList>
    </citation>
    <scope>NUCLEOTIDE SEQUENCE [LARGE SCALE GENOMIC DNA]</scope>
    <source>
        <strain evidence="3 4">DSM 18607</strain>
    </source>
</reference>
<dbReference type="SMART" id="SM00507">
    <property type="entry name" value="HNHc"/>
    <property type="match status" value="1"/>
</dbReference>
<dbReference type="InterPro" id="IPR003615">
    <property type="entry name" value="HNH_nuc"/>
</dbReference>
<evidence type="ECO:0000313" key="3">
    <source>
        <dbReference type="EMBL" id="TQJ08252.1"/>
    </source>
</evidence>
<feature type="compositionally biased region" description="Basic and acidic residues" evidence="1">
    <location>
        <begin position="238"/>
        <end position="252"/>
    </location>
</feature>
<feature type="region of interest" description="Disordered" evidence="1">
    <location>
        <begin position="1"/>
        <end position="64"/>
    </location>
</feature>
<dbReference type="CDD" id="cd00085">
    <property type="entry name" value="HNHc"/>
    <property type="match status" value="1"/>
</dbReference>
<dbReference type="OrthoDB" id="5177627at2"/>
<dbReference type="InterPro" id="IPR003870">
    <property type="entry name" value="DUF222"/>
</dbReference>
<feature type="compositionally biased region" description="Basic and acidic residues" evidence="1">
    <location>
        <begin position="1"/>
        <end position="11"/>
    </location>
</feature>
<feature type="region of interest" description="Disordered" evidence="1">
    <location>
        <begin position="236"/>
        <end position="259"/>
    </location>
</feature>
<dbReference type="Gene3D" id="1.10.30.50">
    <property type="match status" value="1"/>
</dbReference>
<keyword evidence="4" id="KW-1185">Reference proteome</keyword>
<evidence type="ECO:0000313" key="4">
    <source>
        <dbReference type="Proteomes" id="UP000317893"/>
    </source>
</evidence>
<evidence type="ECO:0000259" key="2">
    <source>
        <dbReference type="SMART" id="SM00507"/>
    </source>
</evidence>
<organism evidence="3 4">
    <name type="scientific">Lapillicoccus jejuensis</name>
    <dbReference type="NCBI Taxonomy" id="402171"/>
    <lineage>
        <taxon>Bacteria</taxon>
        <taxon>Bacillati</taxon>
        <taxon>Actinomycetota</taxon>
        <taxon>Actinomycetes</taxon>
        <taxon>Micrococcales</taxon>
        <taxon>Intrasporangiaceae</taxon>
        <taxon>Lapillicoccus</taxon>
    </lineage>
</organism>
<sequence length="572" mass="58870">MDEDLTPERGAADAAAAPGGASGGEGSWRRVGDVLGEPAGWSAGFGEKRQDHAPGALGDGGAHERAALDAATAAAVQALRAATDPSATPQGCRLSTGQVLAAFGDIGEARARLEVLEQVLLGEVLSRGLASEAGFSVADYTRQALGARAPLPEVNTVAAAVTVARATAAPDAGQLGGASRDRVPGADVVREAIFSTALPVGRAAQIVRFAQQISPAADEDDLTTWVTGLVVGASDVLPDVRPDGSTDPRETEAPGSSRGVDAKRLARHLREAAAVVKPSRDLEDDERRARQARAFTRTDGGCSATGLASYKLTLDPEGAAIVDAAVSALSAPRRLQDGTLEPGETTDPRSPATRRADALLDLVTRAVAAGGGSAMPGSAGSESTTSQDGDNAASTTGDNVGDRAGDTAGSTPGAAFGPRPGLGDKTQLLVTIDYDALTGALDRAGITSTGEVLSPATVRRLACEAGIIPALLGADGQVLDLGRTKRLFAPAQRLNVWRRDKHCTYPGCTTPATWCDVHHVQWWSRGGTTDRSNAALLCRRHHTHVHTHDLTASVTPTGVRWHTPPPTPPLRS</sequence>
<dbReference type="Pfam" id="PF02720">
    <property type="entry name" value="DUF222"/>
    <property type="match status" value="1"/>
</dbReference>
<feature type="region of interest" description="Disordered" evidence="1">
    <location>
        <begin position="370"/>
        <end position="422"/>
    </location>
</feature>
<dbReference type="RefSeq" id="WP_141847791.1">
    <property type="nucleotide sequence ID" value="NZ_BAAAPR010000002.1"/>
</dbReference>
<dbReference type="AlphaFoldDB" id="A0A542DYS5"/>
<evidence type="ECO:0000256" key="1">
    <source>
        <dbReference type="SAM" id="MobiDB-lite"/>
    </source>
</evidence>
<comment type="caution">
    <text evidence="3">The sequence shown here is derived from an EMBL/GenBank/DDBJ whole genome shotgun (WGS) entry which is preliminary data.</text>
</comment>